<dbReference type="AlphaFoldDB" id="A0A8J2RGS9"/>
<feature type="chain" id="PRO_5035307102" evidence="2">
    <location>
        <begin position="19"/>
        <end position="155"/>
    </location>
</feature>
<protein>
    <submittedName>
        <fullName evidence="3">Uncharacterized protein</fullName>
    </submittedName>
</protein>
<comment type="caution">
    <text evidence="3">The sequence shown here is derived from an EMBL/GenBank/DDBJ whole genome shotgun (WGS) entry which is preliminary data.</text>
</comment>
<evidence type="ECO:0000313" key="4">
    <source>
        <dbReference type="Proteomes" id="UP000789390"/>
    </source>
</evidence>
<dbReference type="EMBL" id="CAKKLH010000068">
    <property type="protein sequence ID" value="CAH0101891.1"/>
    <property type="molecule type" value="Genomic_DNA"/>
</dbReference>
<accession>A0A8J2RGS9</accession>
<dbReference type="OrthoDB" id="6336985at2759"/>
<evidence type="ECO:0000313" key="3">
    <source>
        <dbReference type="EMBL" id="CAH0101891.1"/>
    </source>
</evidence>
<proteinExistence type="predicted"/>
<gene>
    <name evidence="3" type="ORF">DGAL_LOCUS4263</name>
</gene>
<keyword evidence="2" id="KW-0732">Signal</keyword>
<evidence type="ECO:0000256" key="1">
    <source>
        <dbReference type="SAM" id="Coils"/>
    </source>
</evidence>
<organism evidence="3 4">
    <name type="scientific">Daphnia galeata</name>
    <dbReference type="NCBI Taxonomy" id="27404"/>
    <lineage>
        <taxon>Eukaryota</taxon>
        <taxon>Metazoa</taxon>
        <taxon>Ecdysozoa</taxon>
        <taxon>Arthropoda</taxon>
        <taxon>Crustacea</taxon>
        <taxon>Branchiopoda</taxon>
        <taxon>Diplostraca</taxon>
        <taxon>Cladocera</taxon>
        <taxon>Anomopoda</taxon>
        <taxon>Daphniidae</taxon>
        <taxon>Daphnia</taxon>
    </lineage>
</organism>
<feature type="signal peptide" evidence="2">
    <location>
        <begin position="1"/>
        <end position="18"/>
    </location>
</feature>
<keyword evidence="1" id="KW-0175">Coiled coil</keyword>
<dbReference type="Proteomes" id="UP000789390">
    <property type="component" value="Unassembled WGS sequence"/>
</dbReference>
<name>A0A8J2RGS9_9CRUS</name>
<reference evidence="3" key="1">
    <citation type="submission" date="2021-11" db="EMBL/GenBank/DDBJ databases">
        <authorList>
            <person name="Schell T."/>
        </authorList>
    </citation>
    <scope>NUCLEOTIDE SEQUENCE</scope>
    <source>
        <strain evidence="3">M5</strain>
    </source>
</reference>
<feature type="coiled-coil region" evidence="1">
    <location>
        <begin position="24"/>
        <end position="76"/>
    </location>
</feature>
<evidence type="ECO:0000256" key="2">
    <source>
        <dbReference type="SAM" id="SignalP"/>
    </source>
</evidence>
<sequence length="155" mass="16687">MTSFSILLRAVLITVTCSTCFTVAVTVDEQLQELRENYMEIKEATETKVNQLEATISQLKDQLQKQESLLISVSQRGEATATSCKCLTDVTAASGSSIDGISRPSVALSGIPSSCEDLGLIGHTLSGLYSVMGTEQVETVYCDFSKLPNEPSKLL</sequence>
<keyword evidence="4" id="KW-1185">Reference proteome</keyword>